<dbReference type="InterPro" id="IPR002197">
    <property type="entry name" value="HTH_Fis"/>
</dbReference>
<dbReference type="PROSITE" id="PS50045">
    <property type="entry name" value="SIGMA54_INTERACT_4"/>
    <property type="match status" value="1"/>
</dbReference>
<dbReference type="InterPro" id="IPR002078">
    <property type="entry name" value="Sigma_54_int"/>
</dbReference>
<dbReference type="Pfam" id="PF02954">
    <property type="entry name" value="HTH_8"/>
    <property type="match status" value="1"/>
</dbReference>
<organism evidence="6 7">
    <name type="scientific">Rhodococcus jostii</name>
    <dbReference type="NCBI Taxonomy" id="132919"/>
    <lineage>
        <taxon>Bacteria</taxon>
        <taxon>Bacillati</taxon>
        <taxon>Actinomycetota</taxon>
        <taxon>Actinomycetes</taxon>
        <taxon>Mycobacteriales</taxon>
        <taxon>Nocardiaceae</taxon>
        <taxon>Rhodococcus</taxon>
    </lineage>
</organism>
<gene>
    <name evidence="6" type="ORF">R3Q59_39770</name>
</gene>
<dbReference type="RefSeq" id="WP_317571615.1">
    <property type="nucleotide sequence ID" value="NZ_JAWLKA010000042.1"/>
</dbReference>
<dbReference type="SUPFAM" id="SSF55781">
    <property type="entry name" value="GAF domain-like"/>
    <property type="match status" value="1"/>
</dbReference>
<protein>
    <submittedName>
        <fullName evidence="6">Helix-turn-helix domain-containing protein</fullName>
    </submittedName>
</protein>
<evidence type="ECO:0000259" key="5">
    <source>
        <dbReference type="PROSITE" id="PS50045"/>
    </source>
</evidence>
<evidence type="ECO:0000256" key="1">
    <source>
        <dbReference type="ARBA" id="ARBA00022741"/>
    </source>
</evidence>
<evidence type="ECO:0000313" key="6">
    <source>
        <dbReference type="EMBL" id="MDV6286619.1"/>
    </source>
</evidence>
<dbReference type="Gene3D" id="3.30.450.40">
    <property type="match status" value="1"/>
</dbReference>
<proteinExistence type="predicted"/>
<dbReference type="SUPFAM" id="SSF46689">
    <property type="entry name" value="Homeodomain-like"/>
    <property type="match status" value="1"/>
</dbReference>
<dbReference type="InterPro" id="IPR058031">
    <property type="entry name" value="AAA_lid_NorR"/>
</dbReference>
<dbReference type="PRINTS" id="PR01590">
    <property type="entry name" value="HTHFIS"/>
</dbReference>
<evidence type="ECO:0000256" key="2">
    <source>
        <dbReference type="ARBA" id="ARBA00022840"/>
    </source>
</evidence>
<dbReference type="Proteomes" id="UP001185737">
    <property type="component" value="Unassembled WGS sequence"/>
</dbReference>
<dbReference type="PANTHER" id="PTHR32071">
    <property type="entry name" value="TRANSCRIPTIONAL REGULATORY PROTEIN"/>
    <property type="match status" value="1"/>
</dbReference>
<dbReference type="SUPFAM" id="SSF52540">
    <property type="entry name" value="P-loop containing nucleoside triphosphate hydrolases"/>
    <property type="match status" value="1"/>
</dbReference>
<dbReference type="InterPro" id="IPR009057">
    <property type="entry name" value="Homeodomain-like_sf"/>
</dbReference>
<evidence type="ECO:0000313" key="7">
    <source>
        <dbReference type="Proteomes" id="UP001185737"/>
    </source>
</evidence>
<dbReference type="Gene3D" id="1.10.8.60">
    <property type="match status" value="1"/>
</dbReference>
<keyword evidence="3" id="KW-0805">Transcription regulation</keyword>
<evidence type="ECO:0000256" key="3">
    <source>
        <dbReference type="ARBA" id="ARBA00023015"/>
    </source>
</evidence>
<reference evidence="6 7" key="1">
    <citation type="submission" date="2023-10" db="EMBL/GenBank/DDBJ databases">
        <title>Development of a sustainable strategy for remediation of hydrocarbon-contaminated territories based on the waste exchange concept.</title>
        <authorList>
            <person name="Krivoruchko A."/>
        </authorList>
    </citation>
    <scope>NUCLEOTIDE SEQUENCE [LARGE SCALE GENOMIC DNA]</scope>
    <source>
        <strain evidence="6 7">IEGM 60</strain>
    </source>
</reference>
<keyword evidence="1" id="KW-0547">Nucleotide-binding</keyword>
<evidence type="ECO:0000256" key="4">
    <source>
        <dbReference type="ARBA" id="ARBA00023163"/>
    </source>
</evidence>
<name>A0ABU4CSU4_RHOJO</name>
<accession>A0ABU4CSU4</accession>
<keyword evidence="2" id="KW-0067">ATP-binding</keyword>
<dbReference type="InterPro" id="IPR029016">
    <property type="entry name" value="GAF-like_dom_sf"/>
</dbReference>
<dbReference type="EMBL" id="JAWLKA010000042">
    <property type="protein sequence ID" value="MDV6286619.1"/>
    <property type="molecule type" value="Genomic_DNA"/>
</dbReference>
<keyword evidence="4" id="KW-0804">Transcription</keyword>
<comment type="caution">
    <text evidence="6">The sequence shown here is derived from an EMBL/GenBank/DDBJ whole genome shotgun (WGS) entry which is preliminary data.</text>
</comment>
<dbReference type="InterPro" id="IPR027417">
    <property type="entry name" value="P-loop_NTPase"/>
</dbReference>
<dbReference type="PANTHER" id="PTHR32071:SF122">
    <property type="entry name" value="SIGMA FACTOR"/>
    <property type="match status" value="1"/>
</dbReference>
<dbReference type="Pfam" id="PF25601">
    <property type="entry name" value="AAA_lid_14"/>
    <property type="match status" value="1"/>
</dbReference>
<sequence length="543" mass="58556">MSDPAKATDVPARVDIAEAWQRASMSGLHPSSRVDGLSYAEVDRRSRLLVAAGPVLDTLAERLDGTRYCVILADREARIVERRFGQRVLAPAMDAISAAPGTQYTEAFTGTNSIATVHETQRGMRIAGDEHFIEALKRFCCYGHPIVNPLTRRLEGVLDITGFAADVNDLLAPFLIMATREIEQRLLLGARAAQQNLLTAFQTVSAQVHCPVLALGEGVSLANPSATTELGPQDHVVLRAMAVSEAVGDRCKHPLTLASGRNAVVEMAPVHGGGDGVIVRVSVDERRPRSTRTPVASTSPEPRAHAPTVLVVGEPGTGRSTWSRGRLAPDDAVVIDACDDLGWTEWARRIRNPGGPPLILENLDLLPSCNLSRLRHTLKRSLTARITATAAICGSPNSEYAALVSMFDDVVELAPLRNRPSDLPAIAAAMLAELDPTKERSLSPGLLDVLVSQPWPGNLHELKSVLRQMLVGTDFPNLTIQDLPASLRGPSHRPQRTPLAEAEYQAILGALNECGGNKVKTARKLGISRATLYSKLRVFRIIA</sequence>
<feature type="domain" description="Sigma-54 factor interaction" evidence="5">
    <location>
        <begin position="411"/>
        <end position="471"/>
    </location>
</feature>
<keyword evidence="7" id="KW-1185">Reference proteome</keyword>
<dbReference type="Gene3D" id="1.10.10.60">
    <property type="entry name" value="Homeodomain-like"/>
    <property type="match status" value="1"/>
</dbReference>